<dbReference type="CDD" id="cd19946">
    <property type="entry name" value="GlpA-like_Fer2_BFD-like"/>
    <property type="match status" value="1"/>
</dbReference>
<evidence type="ECO:0000313" key="5">
    <source>
        <dbReference type="Proteomes" id="UP000233293"/>
    </source>
</evidence>
<dbReference type="Gene3D" id="1.10.10.1100">
    <property type="entry name" value="BFD-like [2Fe-2S]-binding domain"/>
    <property type="match status" value="1"/>
</dbReference>
<keyword evidence="5" id="KW-1185">Reference proteome</keyword>
<dbReference type="GO" id="GO:0016491">
    <property type="term" value="F:oxidoreductase activity"/>
    <property type="evidence" value="ECO:0007669"/>
    <property type="project" value="UniProtKB-KW"/>
</dbReference>
<evidence type="ECO:0000259" key="3">
    <source>
        <dbReference type="Pfam" id="PF17806"/>
    </source>
</evidence>
<dbReference type="InterPro" id="IPR041117">
    <property type="entry name" value="SoxA_A3"/>
</dbReference>
<gene>
    <name evidence="4" type="ORF">CWS72_20275</name>
</gene>
<dbReference type="InterPro" id="IPR036188">
    <property type="entry name" value="FAD/NAD-bd_sf"/>
</dbReference>
<organism evidence="4 5">
    <name type="scientific">Telmatospirillum siberiense</name>
    <dbReference type="NCBI Taxonomy" id="382514"/>
    <lineage>
        <taxon>Bacteria</taxon>
        <taxon>Pseudomonadati</taxon>
        <taxon>Pseudomonadota</taxon>
        <taxon>Alphaproteobacteria</taxon>
        <taxon>Rhodospirillales</taxon>
        <taxon>Rhodospirillaceae</taxon>
        <taxon>Telmatospirillum</taxon>
    </lineage>
</organism>
<evidence type="ECO:0000256" key="1">
    <source>
        <dbReference type="ARBA" id="ARBA00023002"/>
    </source>
</evidence>
<feature type="domain" description="FAD/NAD(P)-binding" evidence="2">
    <location>
        <begin position="8"/>
        <end position="328"/>
    </location>
</feature>
<accession>A0A2N3PQJ8</accession>
<dbReference type="PANTHER" id="PTHR42949">
    <property type="entry name" value="ANAEROBIC GLYCEROL-3-PHOSPHATE DEHYDROGENASE SUBUNIT B"/>
    <property type="match status" value="1"/>
</dbReference>
<name>A0A2N3PQJ8_9PROT</name>
<dbReference type="PRINTS" id="PR00368">
    <property type="entry name" value="FADPNR"/>
</dbReference>
<dbReference type="Pfam" id="PF07992">
    <property type="entry name" value="Pyr_redox_2"/>
    <property type="match status" value="1"/>
</dbReference>
<reference evidence="5" key="1">
    <citation type="submission" date="2017-12" db="EMBL/GenBank/DDBJ databases">
        <title>Draft genome sequence of Telmatospirillum siberiense 26-4b1T, an acidotolerant peatland alphaproteobacterium potentially involved in sulfur cycling.</title>
        <authorList>
            <person name="Hausmann B."/>
            <person name="Pjevac P."/>
            <person name="Schreck K."/>
            <person name="Herbold C.W."/>
            <person name="Daims H."/>
            <person name="Wagner M."/>
            <person name="Pester M."/>
            <person name="Loy A."/>
        </authorList>
    </citation>
    <scope>NUCLEOTIDE SEQUENCE [LARGE SCALE GENOMIC DNA]</scope>
    <source>
        <strain evidence="5">26-4b1</strain>
    </source>
</reference>
<dbReference type="AlphaFoldDB" id="A0A2N3PQJ8"/>
<dbReference type="SUPFAM" id="SSF51905">
    <property type="entry name" value="FAD/NAD(P)-binding domain"/>
    <property type="match status" value="1"/>
</dbReference>
<dbReference type="OrthoDB" id="9801699at2"/>
<protein>
    <submittedName>
        <fullName evidence="4">FAD/NAD(P)-binding oxidoreductase</fullName>
    </submittedName>
</protein>
<dbReference type="EMBL" id="PIUM01000028">
    <property type="protein sequence ID" value="PKU22671.1"/>
    <property type="molecule type" value="Genomic_DNA"/>
</dbReference>
<dbReference type="InterPro" id="IPR041854">
    <property type="entry name" value="BFD-like_2Fe2S-bd_dom_sf"/>
</dbReference>
<dbReference type="Pfam" id="PF17806">
    <property type="entry name" value="SO_alpha_A3"/>
    <property type="match status" value="1"/>
</dbReference>
<dbReference type="InterPro" id="IPR051691">
    <property type="entry name" value="Metab_Enz_Cyan_OpOx_G3PDH"/>
</dbReference>
<dbReference type="InterPro" id="IPR017224">
    <property type="entry name" value="Opine_Oxase_asu/HCN_bsu"/>
</dbReference>
<feature type="domain" description="SoxA A3" evidence="3">
    <location>
        <begin position="391"/>
        <end position="465"/>
    </location>
</feature>
<proteinExistence type="predicted"/>
<dbReference type="Gene3D" id="3.50.50.60">
    <property type="entry name" value="FAD/NAD(P)-binding domain"/>
    <property type="match status" value="2"/>
</dbReference>
<evidence type="ECO:0000313" key="4">
    <source>
        <dbReference type="EMBL" id="PKU22671.1"/>
    </source>
</evidence>
<dbReference type="Proteomes" id="UP000233293">
    <property type="component" value="Unassembled WGS sequence"/>
</dbReference>
<dbReference type="InterPro" id="IPR023753">
    <property type="entry name" value="FAD/NAD-binding_dom"/>
</dbReference>
<comment type="caution">
    <text evidence="4">The sequence shown here is derived from an EMBL/GenBank/DDBJ whole genome shotgun (WGS) entry which is preliminary data.</text>
</comment>
<sequence length="469" mass="48928">MSGPSDSFDLIIIGGGPAGLAAAVESARHGVRSLILDNHPEPGGSVFRDLVAAARHRPGDLACFSAYAEAGLELLAAVKRAGTTILSGSSVWSVEPDGSVHASTPAGPRTMHASRLLIAAGAQERPCPIPGWTRPGVMTAGAAQLLMKQSGLVPTGRVVLAGSGPLLTMVAAQLAGFGADVAAVLDTSTIGDALAGLPRLPAAVSGGPDLLSYGLRLVHRLRRAHIPIHRGVKNLRILGKGDDGPAETIFWDGPGGRGSIAADLVLLHAGLIPDTRITRLLGCAQEWSAEQWSWRPRLDGWGNSSIETVAVAGDGTGIAGWRAAIAAGRMAALDTACRLHRLSVAERDRLARPLQRTRRRAMGLRRFLDRIAPPGAGFLAPPDETILCRCEGVTAGTVRNLLRDGCAGVNQIKAFTRCGMGSCQGRFCSASLANLVVAETGRTMEDVGEMTVRPPLEPMSLEVLANSEE</sequence>
<keyword evidence="1" id="KW-0560">Oxidoreductase</keyword>
<dbReference type="PIRSF" id="PIRSF037495">
    <property type="entry name" value="Opine_OX_OoxA/HcnB"/>
    <property type="match status" value="1"/>
</dbReference>
<evidence type="ECO:0000259" key="2">
    <source>
        <dbReference type="Pfam" id="PF07992"/>
    </source>
</evidence>
<dbReference type="RefSeq" id="WP_101252465.1">
    <property type="nucleotide sequence ID" value="NZ_PIUM01000028.1"/>
</dbReference>
<dbReference type="PANTHER" id="PTHR42949:SF3">
    <property type="entry name" value="ANAEROBIC GLYCEROL-3-PHOSPHATE DEHYDROGENASE SUBUNIT B"/>
    <property type="match status" value="1"/>
</dbReference>
<dbReference type="PRINTS" id="PR00411">
    <property type="entry name" value="PNDRDTASEI"/>
</dbReference>